<sequence length="256" mass="30924">MALKGDDNDNQHLSNLVHQFSFAKTEQHFIDPELEATLTLAKELRKRVRGEKKCLFLKIQSLKNENLEEESDPDIELAEIVERIEKLSSQLGHGKTNWATEKQLLKELEPLQRRRSILEPEVKQAEAKVPKPRLVRYPNYEYWQKWRYGSKYELKRNIRKCLKEIRVEYPDFWNEKKLAQRNQRVSQIEKELEFLEERFDILERKEEEATKSVMKLQIQRKYEIDLKHKYCELKQKVQELEIEKDWVLLEELSSKN</sequence>
<accession>A0ABM3R7I4</accession>
<keyword evidence="2" id="KW-1185">Reference proteome</keyword>
<organism evidence="2 3">
    <name type="scientific">Spinacia oleracea</name>
    <name type="common">Spinach</name>
    <dbReference type="NCBI Taxonomy" id="3562"/>
    <lineage>
        <taxon>Eukaryota</taxon>
        <taxon>Viridiplantae</taxon>
        <taxon>Streptophyta</taxon>
        <taxon>Embryophyta</taxon>
        <taxon>Tracheophyta</taxon>
        <taxon>Spermatophyta</taxon>
        <taxon>Magnoliopsida</taxon>
        <taxon>eudicotyledons</taxon>
        <taxon>Gunneridae</taxon>
        <taxon>Pentapetalae</taxon>
        <taxon>Caryophyllales</taxon>
        <taxon>Chenopodiaceae</taxon>
        <taxon>Chenopodioideae</taxon>
        <taxon>Anserineae</taxon>
        <taxon>Spinacia</taxon>
    </lineage>
</organism>
<evidence type="ECO:0000256" key="1">
    <source>
        <dbReference type="SAM" id="Coils"/>
    </source>
</evidence>
<feature type="coiled-coil region" evidence="1">
    <location>
        <begin position="178"/>
        <end position="212"/>
    </location>
</feature>
<reference evidence="2" key="1">
    <citation type="journal article" date="2021" name="Nat. Commun.">
        <title>Genomic analyses provide insights into spinach domestication and the genetic basis of agronomic traits.</title>
        <authorList>
            <person name="Cai X."/>
            <person name="Sun X."/>
            <person name="Xu C."/>
            <person name="Sun H."/>
            <person name="Wang X."/>
            <person name="Ge C."/>
            <person name="Zhang Z."/>
            <person name="Wang Q."/>
            <person name="Fei Z."/>
            <person name="Jiao C."/>
            <person name="Wang Q."/>
        </authorList>
    </citation>
    <scope>NUCLEOTIDE SEQUENCE [LARGE SCALE GENOMIC DNA]</scope>
    <source>
        <strain evidence="2">cv. Varoflay</strain>
    </source>
</reference>
<protein>
    <submittedName>
        <fullName evidence="3">Uncharacterized protein isoform X2</fullName>
    </submittedName>
</protein>
<name>A0ABM3R7I4_SPIOL</name>
<dbReference type="RefSeq" id="XP_056691581.1">
    <property type="nucleotide sequence ID" value="XM_056835603.1"/>
</dbReference>
<dbReference type="Proteomes" id="UP000813463">
    <property type="component" value="Chromosome 2"/>
</dbReference>
<reference evidence="3" key="2">
    <citation type="submission" date="2025-08" db="UniProtKB">
        <authorList>
            <consortium name="RefSeq"/>
        </authorList>
    </citation>
    <scope>IDENTIFICATION</scope>
    <source>
        <tissue evidence="3">Leaf</tissue>
    </source>
</reference>
<dbReference type="GeneID" id="110785350"/>
<evidence type="ECO:0000313" key="3">
    <source>
        <dbReference type="RefSeq" id="XP_056691581.1"/>
    </source>
</evidence>
<proteinExistence type="predicted"/>
<evidence type="ECO:0000313" key="2">
    <source>
        <dbReference type="Proteomes" id="UP000813463"/>
    </source>
</evidence>
<gene>
    <name evidence="3" type="primary">LOC110785350</name>
</gene>
<keyword evidence="1" id="KW-0175">Coiled coil</keyword>